<comment type="similarity">
    <text evidence="1 3">Belongs to the short-chain dehydrogenases/reductases (SDR) family.</text>
</comment>
<dbReference type="InterPro" id="IPR036291">
    <property type="entry name" value="NAD(P)-bd_dom_sf"/>
</dbReference>
<dbReference type="Pfam" id="PF00106">
    <property type="entry name" value="adh_short"/>
    <property type="match status" value="2"/>
</dbReference>
<protein>
    <submittedName>
        <fullName evidence="4">DHB1 dehydrogenase</fullName>
    </submittedName>
</protein>
<proteinExistence type="inferred from homology"/>
<evidence type="ECO:0000256" key="1">
    <source>
        <dbReference type="ARBA" id="ARBA00006484"/>
    </source>
</evidence>
<comment type="caution">
    <text evidence="4">The sequence shown here is derived from an EMBL/GenBank/DDBJ whole genome shotgun (WGS) entry which is preliminary data.</text>
</comment>
<accession>A0A7K7LCS8</accession>
<keyword evidence="5" id="KW-1185">Reference proteome</keyword>
<dbReference type="SUPFAM" id="SSF51735">
    <property type="entry name" value="NAD(P)-binding Rossmann-fold domains"/>
    <property type="match status" value="1"/>
</dbReference>
<dbReference type="PANTHER" id="PTHR43391">
    <property type="entry name" value="RETINOL DEHYDROGENASE-RELATED"/>
    <property type="match status" value="1"/>
</dbReference>
<dbReference type="GO" id="GO:0004303">
    <property type="term" value="F:estradiol 17-beta-dehydrogenase [NAD(P)+] activity"/>
    <property type="evidence" value="ECO:0007669"/>
    <property type="project" value="TreeGrafter"/>
</dbReference>
<dbReference type="PRINTS" id="PR00080">
    <property type="entry name" value="SDRFAMILY"/>
</dbReference>
<dbReference type="PROSITE" id="PS00061">
    <property type="entry name" value="ADH_SHORT"/>
    <property type="match status" value="1"/>
</dbReference>
<dbReference type="GO" id="GO:0006703">
    <property type="term" value="P:estrogen biosynthetic process"/>
    <property type="evidence" value="ECO:0007669"/>
    <property type="project" value="TreeGrafter"/>
</dbReference>
<sequence length="240" mass="25232">PGTAAVPMEQTTVLITGCSSGIGLGLAARLAADSARRFKVFATMRDLAKSERLRERFGGSCPETLELLQLDVTDPRSLAAAAQRVQGQRLDVLVCNAGVGLMGPLETCSEQAMRTVFEVNLFGAIRTIQAFLPAMKRRRAGRIVVTGSVGGLQGGRCMGGGEAVLACGGGAQLSKHRSAPGVPFNSVYCASKFAVEGLCESLAIVLRPFNIHVTLVECGPVNTGFLQNLQRADPEGSELQ</sequence>
<feature type="non-terminal residue" evidence="4">
    <location>
        <position position="240"/>
    </location>
</feature>
<dbReference type="AlphaFoldDB" id="A0A7K7LCS8"/>
<name>A0A7K7LCS8_9AVES</name>
<evidence type="ECO:0000313" key="5">
    <source>
        <dbReference type="Proteomes" id="UP000525565"/>
    </source>
</evidence>
<dbReference type="InterPro" id="IPR020904">
    <property type="entry name" value="Sc_DH/Rdtase_CS"/>
</dbReference>
<dbReference type="GO" id="GO:0005829">
    <property type="term" value="C:cytosol"/>
    <property type="evidence" value="ECO:0007669"/>
    <property type="project" value="TreeGrafter"/>
</dbReference>
<dbReference type="PRINTS" id="PR00081">
    <property type="entry name" value="GDHRDH"/>
</dbReference>
<keyword evidence="2" id="KW-0560">Oxidoreductase</keyword>
<dbReference type="EMBL" id="VZSO01000574">
    <property type="protein sequence ID" value="NWZ28761.1"/>
    <property type="molecule type" value="Genomic_DNA"/>
</dbReference>
<evidence type="ECO:0000313" key="4">
    <source>
        <dbReference type="EMBL" id="NWZ28761.1"/>
    </source>
</evidence>
<organism evidence="4 5">
    <name type="scientific">Asarcornis scutulata</name>
    <dbReference type="NCBI Taxonomy" id="75869"/>
    <lineage>
        <taxon>Eukaryota</taxon>
        <taxon>Metazoa</taxon>
        <taxon>Chordata</taxon>
        <taxon>Craniata</taxon>
        <taxon>Vertebrata</taxon>
        <taxon>Euteleostomi</taxon>
        <taxon>Archelosauria</taxon>
        <taxon>Archosauria</taxon>
        <taxon>Dinosauria</taxon>
        <taxon>Saurischia</taxon>
        <taxon>Theropoda</taxon>
        <taxon>Coelurosauria</taxon>
        <taxon>Aves</taxon>
        <taxon>Neognathae</taxon>
        <taxon>Galloanserae</taxon>
        <taxon>Anseriformes</taxon>
        <taxon>Anatidae</taxon>
        <taxon>Anatinae</taxon>
        <taxon>Asarcornis</taxon>
    </lineage>
</organism>
<dbReference type="Proteomes" id="UP000525565">
    <property type="component" value="Unassembled WGS sequence"/>
</dbReference>
<dbReference type="Gene3D" id="3.40.50.720">
    <property type="entry name" value="NAD(P)-binding Rossmann-like Domain"/>
    <property type="match status" value="1"/>
</dbReference>
<evidence type="ECO:0000256" key="2">
    <source>
        <dbReference type="ARBA" id="ARBA00023002"/>
    </source>
</evidence>
<feature type="non-terminal residue" evidence="4">
    <location>
        <position position="1"/>
    </location>
</feature>
<dbReference type="InterPro" id="IPR002347">
    <property type="entry name" value="SDR_fam"/>
</dbReference>
<evidence type="ECO:0000256" key="3">
    <source>
        <dbReference type="RuleBase" id="RU000363"/>
    </source>
</evidence>
<gene>
    <name evidence="4" type="primary">Hsd17b1</name>
    <name evidence="4" type="ORF">ASASCU_R02798</name>
</gene>
<reference evidence="4 5" key="1">
    <citation type="submission" date="2019-09" db="EMBL/GenBank/DDBJ databases">
        <title>Bird 10,000 Genomes (B10K) Project - Family phase.</title>
        <authorList>
            <person name="Zhang G."/>
        </authorList>
    </citation>
    <scope>NUCLEOTIDE SEQUENCE [LARGE SCALE GENOMIC DNA]</scope>
    <source>
        <strain evidence="4">OUT-0051</strain>
        <tissue evidence="4">Kidney</tissue>
    </source>
</reference>
<dbReference type="PANTHER" id="PTHR43391:SF15">
    <property type="entry name" value="17-BETA-HYDROXYSTEROID DEHYDROGENASE TYPE 1"/>
    <property type="match status" value="1"/>
</dbReference>